<dbReference type="RefSeq" id="WP_150564428.1">
    <property type="nucleotide sequence ID" value="NZ_CABPSL010000018.1"/>
</dbReference>
<dbReference type="OrthoDB" id="8944941at2"/>
<gene>
    <name evidence="2" type="ORF">PCE31106_03916</name>
</gene>
<feature type="transmembrane region" description="Helical" evidence="1">
    <location>
        <begin position="7"/>
        <end position="29"/>
    </location>
</feature>
<dbReference type="AlphaFoldDB" id="A0A5E4XJU3"/>
<sequence>MRSRQSGIFLISAAVAVGVVGMLVTFWGVQQSRQMRIERAERIGESLKVIGNAVETFTVKHHGEIDKLLSGAMPSFSVNGETFTRTGDPGPGKVTEIKGLTAGNVIRALKLPGVGTKPPRGVGEYAIRVYRVCDAGVASSCRIETLTYLTEPIKQTYSSAPDLNLAVVAAKKMGVYGGLSTADNAAQFRFIEQAEGAAPVANPLNLPGLIAMRGGAQTKDLNNVVSRDGSRAMTGDLNFKDPGTSQKYSIVGVRDIKAEGAIDVGRLNIADKAVAGEMDAGALTTRSLTTSGPSTFGGELNMGEKDVRNANTIEAKEVKSKRLRSTSGIVELTNVQSENEACNGSGIAVDGGGKVLSCQPDESSATGRLWKLSGTPKSKGDIPSDVVGDIAKDVITDMVLVGVDRGESWSIWKLPVSGVASLGGAHYRPALQGYSASNAIICGFSSRAEAEVTPRWRNHEPQLTRDGSGTYTLAGASRYPMLCLTRDRQLPVFEIDRTFKISATRYRSNHVEFERHLADLMLGGYTTNKVKTYAVGTRVWNISDFTRFYGNGEGYLIKGARACNVETFFKTREVQPEYGNKNVETQTRSDGVYVPYTQWQYSHFRARCRFDSVQDVRDAGFEAS</sequence>
<accession>A0A5E4XJU3</accession>
<reference evidence="2 3" key="1">
    <citation type="submission" date="2019-08" db="EMBL/GenBank/DDBJ databases">
        <authorList>
            <person name="Peeters C."/>
        </authorList>
    </citation>
    <scope>NUCLEOTIDE SEQUENCE [LARGE SCALE GENOMIC DNA]</scope>
    <source>
        <strain evidence="2 3">LMG 31106</strain>
    </source>
</reference>
<evidence type="ECO:0000256" key="1">
    <source>
        <dbReference type="SAM" id="Phobius"/>
    </source>
</evidence>
<evidence type="ECO:0000313" key="3">
    <source>
        <dbReference type="Proteomes" id="UP000384354"/>
    </source>
</evidence>
<keyword evidence="1" id="KW-0472">Membrane</keyword>
<keyword evidence="1" id="KW-1133">Transmembrane helix</keyword>
<dbReference type="EMBL" id="CABPSL010000018">
    <property type="protein sequence ID" value="VVE36597.1"/>
    <property type="molecule type" value="Genomic_DNA"/>
</dbReference>
<organism evidence="2 3">
    <name type="scientific">Pandoraea cepalis</name>
    <dbReference type="NCBI Taxonomy" id="2508294"/>
    <lineage>
        <taxon>Bacteria</taxon>
        <taxon>Pseudomonadati</taxon>
        <taxon>Pseudomonadota</taxon>
        <taxon>Betaproteobacteria</taxon>
        <taxon>Burkholderiales</taxon>
        <taxon>Burkholderiaceae</taxon>
        <taxon>Pandoraea</taxon>
    </lineage>
</organism>
<dbReference type="Proteomes" id="UP000384354">
    <property type="component" value="Unassembled WGS sequence"/>
</dbReference>
<evidence type="ECO:0000313" key="2">
    <source>
        <dbReference type="EMBL" id="VVE36597.1"/>
    </source>
</evidence>
<name>A0A5E4XJU3_9BURK</name>
<keyword evidence="1" id="KW-0812">Transmembrane</keyword>
<protein>
    <submittedName>
        <fullName evidence="2">Uncharacterized protein</fullName>
    </submittedName>
</protein>
<proteinExistence type="predicted"/>